<gene>
    <name evidence="2" type="ORF">PCOR1329_LOCUS31997</name>
</gene>
<reference evidence="2" key="1">
    <citation type="submission" date="2023-10" db="EMBL/GenBank/DDBJ databases">
        <authorList>
            <person name="Chen Y."/>
            <person name="Shah S."/>
            <person name="Dougan E. K."/>
            <person name="Thang M."/>
            <person name="Chan C."/>
        </authorList>
    </citation>
    <scope>NUCLEOTIDE SEQUENCE [LARGE SCALE GENOMIC DNA]</scope>
</reference>
<evidence type="ECO:0000256" key="1">
    <source>
        <dbReference type="SAM" id="MobiDB-lite"/>
    </source>
</evidence>
<feature type="non-terminal residue" evidence="2">
    <location>
        <position position="1"/>
    </location>
</feature>
<organism evidence="2 3">
    <name type="scientific">Prorocentrum cordatum</name>
    <dbReference type="NCBI Taxonomy" id="2364126"/>
    <lineage>
        <taxon>Eukaryota</taxon>
        <taxon>Sar</taxon>
        <taxon>Alveolata</taxon>
        <taxon>Dinophyceae</taxon>
        <taxon>Prorocentrales</taxon>
        <taxon>Prorocentraceae</taxon>
        <taxon>Prorocentrum</taxon>
    </lineage>
</organism>
<name>A0ABN9SRL7_9DINO</name>
<feature type="region of interest" description="Disordered" evidence="1">
    <location>
        <begin position="1"/>
        <end position="44"/>
    </location>
</feature>
<keyword evidence="3" id="KW-1185">Reference proteome</keyword>
<feature type="region of interest" description="Disordered" evidence="1">
    <location>
        <begin position="202"/>
        <end position="221"/>
    </location>
</feature>
<protein>
    <submittedName>
        <fullName evidence="2">Uncharacterized protein</fullName>
    </submittedName>
</protein>
<proteinExistence type="predicted"/>
<evidence type="ECO:0000313" key="2">
    <source>
        <dbReference type="EMBL" id="CAK0834620.1"/>
    </source>
</evidence>
<feature type="non-terminal residue" evidence="2">
    <location>
        <position position="221"/>
    </location>
</feature>
<evidence type="ECO:0000313" key="3">
    <source>
        <dbReference type="Proteomes" id="UP001189429"/>
    </source>
</evidence>
<comment type="caution">
    <text evidence="2">The sequence shown here is derived from an EMBL/GenBank/DDBJ whole genome shotgun (WGS) entry which is preliminary data.</text>
</comment>
<dbReference type="Proteomes" id="UP001189429">
    <property type="component" value="Unassembled WGS sequence"/>
</dbReference>
<sequence>VTHPEPTTPQVTPKTGVKSPPTVSPTAPIYQQQMGANEQTRQKSYFDDDIEELLPKQDQDQPNECAVASVLPPTNSPRTCNLPSPLLHSVLDNLCASEELRLLMRAKGIPDSANADLLNDIDDDGRLVNPSRWGVNLKDKIDAEKEAAGCGARKDPSQRNKGTPDEEVSFWQSIAAGGYSVPTDTKVSAVAGRWERAYKASPDMQRKYDAITGENKRSKRH</sequence>
<dbReference type="EMBL" id="CAUYUJ010012792">
    <property type="protein sequence ID" value="CAK0834620.1"/>
    <property type="molecule type" value="Genomic_DNA"/>
</dbReference>
<feature type="compositionally biased region" description="Polar residues" evidence="1">
    <location>
        <begin position="29"/>
        <end position="39"/>
    </location>
</feature>
<accession>A0ABN9SRL7</accession>